<feature type="transmembrane region" description="Helical" evidence="8">
    <location>
        <begin position="236"/>
        <end position="260"/>
    </location>
</feature>
<reference evidence="10" key="1">
    <citation type="submission" date="2017-09" db="EMBL/GenBank/DDBJ databases">
        <title>Depth-based differentiation of microbial function through sediment-hosted aquifers and enrichment of novel symbionts in the deep terrestrial subsurface.</title>
        <authorList>
            <person name="Probst A.J."/>
            <person name="Ladd B."/>
            <person name="Jarett J.K."/>
            <person name="Geller-Mcgrath D.E."/>
            <person name="Sieber C.M.K."/>
            <person name="Emerson J.B."/>
            <person name="Anantharaman K."/>
            <person name="Thomas B.C."/>
            <person name="Malmstrom R."/>
            <person name="Stieglmeier M."/>
            <person name="Klingl A."/>
            <person name="Woyke T."/>
            <person name="Ryan C.M."/>
            <person name="Banfield J.F."/>
        </authorList>
    </citation>
    <scope>NUCLEOTIDE SEQUENCE [LARGE SCALE GENOMIC DNA]</scope>
</reference>
<evidence type="ECO:0000313" key="10">
    <source>
        <dbReference type="Proteomes" id="UP000231503"/>
    </source>
</evidence>
<feature type="transmembrane region" description="Helical" evidence="8">
    <location>
        <begin position="267"/>
        <end position="283"/>
    </location>
</feature>
<evidence type="ECO:0000256" key="5">
    <source>
        <dbReference type="ARBA" id="ARBA00022692"/>
    </source>
</evidence>
<dbReference type="GO" id="GO:0055085">
    <property type="term" value="P:transmembrane transport"/>
    <property type="evidence" value="ECO:0007669"/>
    <property type="project" value="TreeGrafter"/>
</dbReference>
<sequence length="344" mass="37218">MESRKQIIEVGSGTILRVILFLLLFAFLYIIRNILAIAIFSVVIASAVEPAAIWFSDRKIPRVIGVLITYILAVIVLTAAFSLVVPPLFSEFSSLATDIPTFIQNVTEPTVLAQYFPSLPSSIGSILGSIGRELSQAISGFSGDFFQTVSGIFGGALSLLVIVVLSFYLSVQENGIENFLRIITPLNYEDYVLNVWKRSKRKIGRWMRGQILLGVLVGVMSFLGLAILQVDFALSLAILAGVFELIPIFGATLAAVPAVILAFLQEPILGLLVLALYIIIQQIENNLVYPIVMRKAIGVHPALVILSMIIGAQLGGIAGVLLAVPIVVVIVEISNDIMAEKHTT</sequence>
<evidence type="ECO:0000256" key="1">
    <source>
        <dbReference type="ARBA" id="ARBA00004651"/>
    </source>
</evidence>
<dbReference type="PANTHER" id="PTHR21716:SF53">
    <property type="entry name" value="PERMEASE PERM-RELATED"/>
    <property type="match status" value="1"/>
</dbReference>
<organism evidence="9 10">
    <name type="scientific">Candidatus Niyogibacteria bacterium CG10_big_fil_rev_8_21_14_0_10_46_36</name>
    <dbReference type="NCBI Taxonomy" id="1974726"/>
    <lineage>
        <taxon>Bacteria</taxon>
        <taxon>Candidatus Niyogiibacteriota</taxon>
    </lineage>
</organism>
<feature type="transmembrane region" description="Helical" evidence="8">
    <location>
        <begin position="151"/>
        <end position="171"/>
    </location>
</feature>
<feature type="transmembrane region" description="Helical" evidence="8">
    <location>
        <begin position="303"/>
        <end position="331"/>
    </location>
</feature>
<keyword evidence="7 8" id="KW-0472">Membrane</keyword>
<dbReference type="PANTHER" id="PTHR21716">
    <property type="entry name" value="TRANSMEMBRANE PROTEIN"/>
    <property type="match status" value="1"/>
</dbReference>
<accession>A0A2H0TEL1</accession>
<feature type="transmembrane region" description="Helical" evidence="8">
    <location>
        <begin position="63"/>
        <end position="85"/>
    </location>
</feature>
<dbReference type="Pfam" id="PF01594">
    <property type="entry name" value="AI-2E_transport"/>
    <property type="match status" value="1"/>
</dbReference>
<protein>
    <recommendedName>
        <fullName evidence="11">AI-2E family transporter</fullName>
    </recommendedName>
</protein>
<name>A0A2H0TEL1_9BACT</name>
<dbReference type="GO" id="GO:0005886">
    <property type="term" value="C:plasma membrane"/>
    <property type="evidence" value="ECO:0007669"/>
    <property type="project" value="UniProtKB-SubCell"/>
</dbReference>
<evidence type="ECO:0000256" key="8">
    <source>
        <dbReference type="SAM" id="Phobius"/>
    </source>
</evidence>
<feature type="transmembrane region" description="Helical" evidence="8">
    <location>
        <begin position="7"/>
        <end position="31"/>
    </location>
</feature>
<feature type="transmembrane region" description="Helical" evidence="8">
    <location>
        <begin position="37"/>
        <end position="56"/>
    </location>
</feature>
<evidence type="ECO:0008006" key="11">
    <source>
        <dbReference type="Google" id="ProtNLM"/>
    </source>
</evidence>
<evidence type="ECO:0000313" key="9">
    <source>
        <dbReference type="EMBL" id="PIR69989.1"/>
    </source>
</evidence>
<keyword evidence="5 8" id="KW-0812">Transmembrane</keyword>
<proteinExistence type="inferred from homology"/>
<evidence type="ECO:0000256" key="6">
    <source>
        <dbReference type="ARBA" id="ARBA00022989"/>
    </source>
</evidence>
<dbReference type="Proteomes" id="UP000231503">
    <property type="component" value="Unassembled WGS sequence"/>
</dbReference>
<evidence type="ECO:0000256" key="4">
    <source>
        <dbReference type="ARBA" id="ARBA00022475"/>
    </source>
</evidence>
<feature type="transmembrane region" description="Helical" evidence="8">
    <location>
        <begin position="211"/>
        <end position="230"/>
    </location>
</feature>
<comment type="subcellular location">
    <subcellularLocation>
        <location evidence="1">Cell membrane</location>
        <topology evidence="1">Multi-pass membrane protein</topology>
    </subcellularLocation>
</comment>
<dbReference type="EMBL" id="PFCO01000001">
    <property type="protein sequence ID" value="PIR69989.1"/>
    <property type="molecule type" value="Genomic_DNA"/>
</dbReference>
<dbReference type="InterPro" id="IPR002549">
    <property type="entry name" value="AI-2E-like"/>
</dbReference>
<dbReference type="AlphaFoldDB" id="A0A2H0TEL1"/>
<keyword evidence="4" id="KW-1003">Cell membrane</keyword>
<gene>
    <name evidence="9" type="ORF">COU47_00970</name>
</gene>
<evidence type="ECO:0000256" key="7">
    <source>
        <dbReference type="ARBA" id="ARBA00023136"/>
    </source>
</evidence>
<evidence type="ECO:0000256" key="2">
    <source>
        <dbReference type="ARBA" id="ARBA00009773"/>
    </source>
</evidence>
<keyword evidence="3" id="KW-0813">Transport</keyword>
<evidence type="ECO:0000256" key="3">
    <source>
        <dbReference type="ARBA" id="ARBA00022448"/>
    </source>
</evidence>
<comment type="caution">
    <text evidence="9">The sequence shown here is derived from an EMBL/GenBank/DDBJ whole genome shotgun (WGS) entry which is preliminary data.</text>
</comment>
<keyword evidence="6 8" id="KW-1133">Transmembrane helix</keyword>
<comment type="similarity">
    <text evidence="2">Belongs to the autoinducer-2 exporter (AI-2E) (TC 2.A.86) family.</text>
</comment>